<dbReference type="WBParaSite" id="SSLN_0000990701-mRNA-1">
    <property type="protein sequence ID" value="SSLN_0000990701-mRNA-1"/>
    <property type="gene ID" value="SSLN_0000990701"/>
</dbReference>
<feature type="compositionally biased region" description="Low complexity" evidence="1">
    <location>
        <begin position="157"/>
        <end position="175"/>
    </location>
</feature>
<evidence type="ECO:0000313" key="3">
    <source>
        <dbReference type="Proteomes" id="UP000275846"/>
    </source>
</evidence>
<organism evidence="4">
    <name type="scientific">Schistocephalus solidus</name>
    <name type="common">Tapeworm</name>
    <dbReference type="NCBI Taxonomy" id="70667"/>
    <lineage>
        <taxon>Eukaryota</taxon>
        <taxon>Metazoa</taxon>
        <taxon>Spiralia</taxon>
        <taxon>Lophotrochozoa</taxon>
        <taxon>Platyhelminthes</taxon>
        <taxon>Cestoda</taxon>
        <taxon>Eucestoda</taxon>
        <taxon>Diphyllobothriidea</taxon>
        <taxon>Diphyllobothriidae</taxon>
        <taxon>Schistocephalus</taxon>
    </lineage>
</organism>
<proteinExistence type="predicted"/>
<dbReference type="Proteomes" id="UP000275846">
    <property type="component" value="Unassembled WGS sequence"/>
</dbReference>
<reference evidence="4" key="1">
    <citation type="submission" date="2016-06" db="UniProtKB">
        <authorList>
            <consortium name="WormBaseParasite"/>
        </authorList>
    </citation>
    <scope>IDENTIFICATION</scope>
</reference>
<gene>
    <name evidence="2" type="ORF">SSLN_LOCUS9545</name>
</gene>
<evidence type="ECO:0000313" key="2">
    <source>
        <dbReference type="EMBL" id="VDL95930.1"/>
    </source>
</evidence>
<evidence type="ECO:0000313" key="4">
    <source>
        <dbReference type="WBParaSite" id="SSLN_0000990701-mRNA-1"/>
    </source>
</evidence>
<name>A0A183SZ97_SCHSO</name>
<protein>
    <submittedName>
        <fullName evidence="4">Expressed conserved protein</fullName>
    </submittedName>
</protein>
<keyword evidence="3" id="KW-1185">Reference proteome</keyword>
<feature type="compositionally biased region" description="Low complexity" evidence="1">
    <location>
        <begin position="124"/>
        <end position="146"/>
    </location>
</feature>
<reference evidence="2 3" key="2">
    <citation type="submission" date="2018-11" db="EMBL/GenBank/DDBJ databases">
        <authorList>
            <consortium name="Pathogen Informatics"/>
        </authorList>
    </citation>
    <scope>NUCLEOTIDE SEQUENCE [LARGE SCALE GENOMIC DNA]</scope>
    <source>
        <strain evidence="2 3">NST_G2</strain>
    </source>
</reference>
<dbReference type="AlphaFoldDB" id="A0A183SZ97"/>
<sequence length="376" mass="41523">MDVPQSYSKYVRKTNALLDDLRAYLRCDGDPMKKLAVKINATRASLQSSVAISKADNKTCRFSHARFYGLPKGTPRMYRNVNGDTSSSWYLPAPDRQPNGHRTRSTSRPRLSSENRLSDPQEPPLQRQQQPQQQKGVSSPKVAARAPQPPPRPALPKKPVSRSATESASSSHGCSFPTSVRPLRHYSPVRNKNHKEYYEEDEEEDGTLRLVSDIDLQAMPAYDSPSQAASDGLVLSAHRTPTGLSASRVQTLRPLRSVGNRSRSSFRNVLNTADRPMPDYENLEELKFRKILEREVMSGDPRPDLKELGVIGDGSTSVVFPPELESCYFLGTLARLPLHSMYLLPLPSDFAGALLVSSLAVIKASPACDVGGVRVA</sequence>
<accession>A0A183SZ97</accession>
<feature type="compositionally biased region" description="Pro residues" evidence="1">
    <location>
        <begin position="147"/>
        <end position="156"/>
    </location>
</feature>
<dbReference type="EMBL" id="UYSU01035305">
    <property type="protein sequence ID" value="VDL95930.1"/>
    <property type="molecule type" value="Genomic_DNA"/>
</dbReference>
<evidence type="ECO:0000256" key="1">
    <source>
        <dbReference type="SAM" id="MobiDB-lite"/>
    </source>
</evidence>
<feature type="region of interest" description="Disordered" evidence="1">
    <location>
        <begin position="69"/>
        <end position="188"/>
    </location>
</feature>